<evidence type="ECO:0000313" key="3">
    <source>
        <dbReference type="Proteomes" id="UP000823775"/>
    </source>
</evidence>
<accession>A0ABS8S9Z0</accession>
<organism evidence="2 3">
    <name type="scientific">Datura stramonium</name>
    <name type="common">Jimsonweed</name>
    <name type="synonym">Common thornapple</name>
    <dbReference type="NCBI Taxonomy" id="4076"/>
    <lineage>
        <taxon>Eukaryota</taxon>
        <taxon>Viridiplantae</taxon>
        <taxon>Streptophyta</taxon>
        <taxon>Embryophyta</taxon>
        <taxon>Tracheophyta</taxon>
        <taxon>Spermatophyta</taxon>
        <taxon>Magnoliopsida</taxon>
        <taxon>eudicotyledons</taxon>
        <taxon>Gunneridae</taxon>
        <taxon>Pentapetalae</taxon>
        <taxon>asterids</taxon>
        <taxon>lamiids</taxon>
        <taxon>Solanales</taxon>
        <taxon>Solanaceae</taxon>
        <taxon>Solanoideae</taxon>
        <taxon>Datureae</taxon>
        <taxon>Datura</taxon>
    </lineage>
</organism>
<gene>
    <name evidence="2" type="ORF">HAX54_029014</name>
</gene>
<feature type="compositionally biased region" description="Basic and acidic residues" evidence="1">
    <location>
        <begin position="120"/>
        <end position="134"/>
    </location>
</feature>
<comment type="caution">
    <text evidence="2">The sequence shown here is derived from an EMBL/GenBank/DDBJ whole genome shotgun (WGS) entry which is preliminary data.</text>
</comment>
<evidence type="ECO:0000313" key="2">
    <source>
        <dbReference type="EMBL" id="MCD7455643.1"/>
    </source>
</evidence>
<feature type="region of interest" description="Disordered" evidence="1">
    <location>
        <begin position="108"/>
        <end position="134"/>
    </location>
</feature>
<sequence length="134" mass="15324">MAPPPLRRYGLRWVTEKEDRILTLGLGFMFDAQDDCNLNIRHDIEEEEADCRPTYDSRGVDITKTKEPEGINSLVLSLRINGVSEEQLQHLKIDYTLSKHSQALCRVGPGYEEPLDDDVATERRDSESRLGHRA</sequence>
<dbReference type="EMBL" id="JACEIK010000358">
    <property type="protein sequence ID" value="MCD7455643.1"/>
    <property type="molecule type" value="Genomic_DNA"/>
</dbReference>
<dbReference type="Proteomes" id="UP000823775">
    <property type="component" value="Unassembled WGS sequence"/>
</dbReference>
<protein>
    <submittedName>
        <fullName evidence="2">Uncharacterized protein</fullName>
    </submittedName>
</protein>
<keyword evidence="3" id="KW-1185">Reference proteome</keyword>
<evidence type="ECO:0000256" key="1">
    <source>
        <dbReference type="SAM" id="MobiDB-lite"/>
    </source>
</evidence>
<proteinExistence type="predicted"/>
<reference evidence="2 3" key="1">
    <citation type="journal article" date="2021" name="BMC Genomics">
        <title>Datura genome reveals duplications of psychoactive alkaloid biosynthetic genes and high mutation rate following tissue culture.</title>
        <authorList>
            <person name="Rajewski A."/>
            <person name="Carter-House D."/>
            <person name="Stajich J."/>
            <person name="Litt A."/>
        </authorList>
    </citation>
    <scope>NUCLEOTIDE SEQUENCE [LARGE SCALE GENOMIC DNA]</scope>
    <source>
        <strain evidence="2">AR-01</strain>
    </source>
</reference>
<name>A0ABS8S9Z0_DATST</name>